<evidence type="ECO:0000313" key="3">
    <source>
        <dbReference type="EMBL" id="WIA10435.1"/>
    </source>
</evidence>
<name>A0ABY8TMW3_TETOB</name>
<dbReference type="Pfam" id="PF23163">
    <property type="entry name" value="CSD_RNase_II"/>
    <property type="match status" value="1"/>
</dbReference>
<reference evidence="3 4" key="1">
    <citation type="submission" date="2023-05" db="EMBL/GenBank/DDBJ databases">
        <title>A 100% complete, gapless, phased diploid assembly of the Scenedesmus obliquus UTEX 3031 genome.</title>
        <authorList>
            <person name="Biondi T.C."/>
            <person name="Hanschen E.R."/>
            <person name="Kwon T."/>
            <person name="Eng W."/>
            <person name="Kruse C.P.S."/>
            <person name="Koehler S.I."/>
            <person name="Kunde Y."/>
            <person name="Gleasner C.D."/>
            <person name="You Mak K.T."/>
            <person name="Polle J."/>
            <person name="Hovde B.T."/>
            <person name="Starkenburg S.R."/>
        </authorList>
    </citation>
    <scope>NUCLEOTIDE SEQUENCE [LARGE SCALE GENOMIC DNA]</scope>
    <source>
        <strain evidence="3 4">DOE0152z</strain>
    </source>
</reference>
<dbReference type="InterPro" id="IPR056403">
    <property type="entry name" value="RNase_II_barrel"/>
</dbReference>
<dbReference type="PANTHER" id="PTHR23355:SF42">
    <property type="entry name" value="RIBONUCLEASE II, CHLOROPLASTIC_MITOCHONDRIAL"/>
    <property type="match status" value="1"/>
</dbReference>
<sequence>MSVAFKAGCGALSRGHGHRHRTGRPSLELQPPTNTASLVPSPTGQQQRLHQKRAGWWPRNVNQHQAFPPHQPWRGRCQAVKAADGALQPGALQPGLLISYKKDDKHILALVEAPDGKKNWWIVDQRGRRFSLPARTVSLVLPGGNYQPADVQRFAEAAAAADLSLMEIAWAVAAEDVRSYSLQEMAKLLFDDAAALPQYITFSMLLHDSIYFKQVFKGGVWSFEPRDADAVQAAQVAAAAEAAAAAERAAFLEAWNAARAAATKEGPSSTTAVQQAWKSGPHAERVASLMEFALSQPGKCAESAASLARDTLGLLRRRPEPDVAASLLVEAGLLRRHEPLPLLRLGRSIADFDPSLIAAAEVLRSAPPPDPDASTRMDLTHLTVYTVDDASTTEVDDGLSITTDEAGAPLLWVHVADPTRWLTPGDMLDAEARSRSRSLYFPWGAVPMFPRSLAEGPFSLGSSSSSEDGQQQQQQECCAFSVCASLNDDGSLAQLVSLGPSTIRVQHRLTYDEVDADLGLGPGMCQHEQLQALYEAARLRRAWRVSRGCIDIDLPEAQLKVEQAQLDALRPAVSCTKLSQWESAARLMVAEMMILAGEAVGSLGAAQQLPLPYRGQEAPQLPPQEALDALPEGPCKGYALRRCMTRSVIEPSPVRHASLALDAYVQFTSPIRRYSDILAHFNLKAHLRGEALPFSAAAISAITAAAGESARELGRAEGEVTKYWAAEYLRQHREQSWVGCVLGWFRPEMQLAAVTLEELGLESIVKVEFPVLPGDRLLLRLADVDVSSGYYRLYVEDRAAGPGDSSAAEGFSSDDLEAQEGEQEGSEGATNSSDKAASAGLCHSFQCAKT</sequence>
<dbReference type="Pfam" id="PF23161">
    <property type="entry name" value="HTH_RNase_II"/>
    <property type="match status" value="1"/>
</dbReference>
<dbReference type="SUPFAM" id="SSF50249">
    <property type="entry name" value="Nucleic acid-binding proteins"/>
    <property type="match status" value="1"/>
</dbReference>
<dbReference type="InterPro" id="IPR001900">
    <property type="entry name" value="RNase_II/R"/>
</dbReference>
<evidence type="ECO:0000256" key="1">
    <source>
        <dbReference type="SAM" id="MobiDB-lite"/>
    </source>
</evidence>
<dbReference type="Pfam" id="PF25255">
    <property type="entry name" value="WHD_RNase_II"/>
    <property type="match status" value="1"/>
</dbReference>
<feature type="region of interest" description="Disordered" evidence="1">
    <location>
        <begin position="9"/>
        <end position="52"/>
    </location>
</feature>
<feature type="compositionally biased region" description="Acidic residues" evidence="1">
    <location>
        <begin position="812"/>
        <end position="825"/>
    </location>
</feature>
<dbReference type="InterPro" id="IPR012340">
    <property type="entry name" value="NA-bd_OB-fold"/>
</dbReference>
<gene>
    <name evidence="3" type="ORF">OEZ85_010627</name>
</gene>
<feature type="domain" description="RNB" evidence="2">
    <location>
        <begin position="376"/>
        <end position="689"/>
    </location>
</feature>
<feature type="compositionally biased region" description="Polar residues" evidence="1">
    <location>
        <begin position="31"/>
        <end position="48"/>
    </location>
</feature>
<feature type="region of interest" description="Disordered" evidence="1">
    <location>
        <begin position="800"/>
        <end position="838"/>
    </location>
</feature>
<keyword evidence="4" id="KW-1185">Reference proteome</keyword>
<dbReference type="PANTHER" id="PTHR23355">
    <property type="entry name" value="RIBONUCLEASE"/>
    <property type="match status" value="1"/>
</dbReference>
<organism evidence="3 4">
    <name type="scientific">Tetradesmus obliquus</name>
    <name type="common">Green alga</name>
    <name type="synonym">Acutodesmus obliquus</name>
    <dbReference type="NCBI Taxonomy" id="3088"/>
    <lineage>
        <taxon>Eukaryota</taxon>
        <taxon>Viridiplantae</taxon>
        <taxon>Chlorophyta</taxon>
        <taxon>core chlorophytes</taxon>
        <taxon>Chlorophyceae</taxon>
        <taxon>CS clade</taxon>
        <taxon>Sphaeropleales</taxon>
        <taxon>Scenedesmaceae</taxon>
        <taxon>Tetradesmus</taxon>
    </lineage>
</organism>
<proteinExistence type="predicted"/>
<dbReference type="EMBL" id="CP126209">
    <property type="protein sequence ID" value="WIA10435.1"/>
    <property type="molecule type" value="Genomic_DNA"/>
</dbReference>
<protein>
    <recommendedName>
        <fullName evidence="2">RNB domain-containing protein</fullName>
    </recommendedName>
</protein>
<dbReference type="InterPro" id="IPR057324">
    <property type="entry name" value="WH_RNase_II"/>
</dbReference>
<dbReference type="InterPro" id="IPR056404">
    <property type="entry name" value="HTH_RNase_II"/>
</dbReference>
<evidence type="ECO:0000313" key="4">
    <source>
        <dbReference type="Proteomes" id="UP001244341"/>
    </source>
</evidence>
<evidence type="ECO:0000259" key="2">
    <source>
        <dbReference type="SMART" id="SM00955"/>
    </source>
</evidence>
<dbReference type="Proteomes" id="UP001244341">
    <property type="component" value="Chromosome 2b"/>
</dbReference>
<accession>A0ABY8TMW3</accession>
<dbReference type="Pfam" id="PF00773">
    <property type="entry name" value="RNB"/>
    <property type="match status" value="1"/>
</dbReference>
<dbReference type="SMART" id="SM00955">
    <property type="entry name" value="RNB"/>
    <property type="match status" value="1"/>
</dbReference>
<dbReference type="InterPro" id="IPR050180">
    <property type="entry name" value="RNR_Ribonuclease"/>
</dbReference>